<organism evidence="1 2">
    <name type="scientific">Xenorhabdus cabanillasii JM26</name>
    <dbReference type="NCBI Taxonomy" id="1427517"/>
    <lineage>
        <taxon>Bacteria</taxon>
        <taxon>Pseudomonadati</taxon>
        <taxon>Pseudomonadota</taxon>
        <taxon>Gammaproteobacteria</taxon>
        <taxon>Enterobacterales</taxon>
        <taxon>Morganellaceae</taxon>
        <taxon>Xenorhabdus</taxon>
    </lineage>
</organism>
<proteinExistence type="predicted"/>
<gene>
    <name evidence="1" type="ORF">XCR1_180015</name>
</gene>
<evidence type="ECO:0000313" key="1">
    <source>
        <dbReference type="EMBL" id="CDL83200.1"/>
    </source>
</evidence>
<comment type="caution">
    <text evidence="1">The sequence shown here is derived from an EMBL/GenBank/DDBJ whole genome shotgun (WGS) entry which is preliminary data.</text>
</comment>
<dbReference type="AlphaFoldDB" id="W1J154"/>
<protein>
    <submittedName>
        <fullName evidence="1">Uncharacterized protein</fullName>
    </submittedName>
</protein>
<sequence>MRADPFDNFYLILLLAMYTKSQHHAGVCIRRLNGEKKA</sequence>
<reference evidence="1 2" key="1">
    <citation type="submission" date="2013-11" db="EMBL/GenBank/DDBJ databases">
        <title>Draft genome sequence and annotation of the entomopathogenic bacterium, Xenorhabdus cabanillasi strain JM26.</title>
        <authorList>
            <person name="Gualtieri M."/>
            <person name="Ogier J.C."/>
            <person name="Pages S."/>
            <person name="Givaudan A."/>
            <person name="Gaudriault S."/>
        </authorList>
    </citation>
    <scope>NUCLEOTIDE SEQUENCE [LARGE SCALE GENOMIC DNA]</scope>
    <source>
        <strain evidence="1 2">JM26</strain>
    </source>
</reference>
<dbReference type="Proteomes" id="UP000019197">
    <property type="component" value="Unassembled WGS sequence"/>
</dbReference>
<name>W1J154_9GAMM</name>
<accession>W1J154</accession>
<evidence type="ECO:0000313" key="2">
    <source>
        <dbReference type="Proteomes" id="UP000019197"/>
    </source>
</evidence>
<dbReference type="EMBL" id="CBXE010000090">
    <property type="protein sequence ID" value="CDL83200.1"/>
    <property type="molecule type" value="Genomic_DNA"/>
</dbReference>